<feature type="region of interest" description="Disordered" evidence="1">
    <location>
        <begin position="18"/>
        <end position="45"/>
    </location>
</feature>
<accession>A0ABN6XU96</accession>
<proteinExistence type="predicted"/>
<evidence type="ECO:0000313" key="2">
    <source>
        <dbReference type="EMBL" id="BDZ48580.1"/>
    </source>
</evidence>
<dbReference type="Proteomes" id="UP001321486">
    <property type="component" value="Chromosome"/>
</dbReference>
<keyword evidence="3" id="KW-1185">Reference proteome</keyword>
<evidence type="ECO:0008006" key="4">
    <source>
        <dbReference type="Google" id="ProtNLM"/>
    </source>
</evidence>
<organism evidence="2 3">
    <name type="scientific">Frondihabitans sucicola</name>
    <dbReference type="NCBI Taxonomy" id="1268041"/>
    <lineage>
        <taxon>Bacteria</taxon>
        <taxon>Bacillati</taxon>
        <taxon>Actinomycetota</taxon>
        <taxon>Actinomycetes</taxon>
        <taxon>Micrococcales</taxon>
        <taxon>Microbacteriaceae</taxon>
        <taxon>Frondihabitans</taxon>
    </lineage>
</organism>
<gene>
    <name evidence="2" type="ORF">GCM10025867_08210</name>
</gene>
<reference evidence="3" key="1">
    <citation type="journal article" date="2019" name="Int. J. Syst. Evol. Microbiol.">
        <title>The Global Catalogue of Microorganisms (GCM) 10K type strain sequencing project: providing services to taxonomists for standard genome sequencing and annotation.</title>
        <authorList>
            <consortium name="The Broad Institute Genomics Platform"/>
            <consortium name="The Broad Institute Genome Sequencing Center for Infectious Disease"/>
            <person name="Wu L."/>
            <person name="Ma J."/>
        </authorList>
    </citation>
    <scope>NUCLEOTIDE SEQUENCE [LARGE SCALE GENOMIC DNA]</scope>
    <source>
        <strain evidence="3">NBRC 108728</strain>
    </source>
</reference>
<evidence type="ECO:0000256" key="1">
    <source>
        <dbReference type="SAM" id="MobiDB-lite"/>
    </source>
</evidence>
<evidence type="ECO:0000313" key="3">
    <source>
        <dbReference type="Proteomes" id="UP001321486"/>
    </source>
</evidence>
<protein>
    <recommendedName>
        <fullName evidence="4">Restriction system protein</fullName>
    </recommendedName>
</protein>
<dbReference type="RefSeq" id="WP_286345544.1">
    <property type="nucleotide sequence ID" value="NZ_AP027732.1"/>
</dbReference>
<name>A0ABN6XU96_9MICO</name>
<sequence length="321" mass="35391">MKATLDVDDYVDLDSLKKSVEHPPFPRPELQTPRPLPEPIQISDPPVFVEPEVPKGLFGKKKRHEEIRLQAWTEYQQALQQWEAFRDSVPARQAQLTSQHGALERTRLDMLAAAEAQYEAECRLREQEVAEHNSAIDALIAGLGYGVVDAVQEYIGIVLANSVYPASFEVVHEAAFEPETAELKLTVIVPAPEDLKTVKAYRYVKATDEVAETALSKTDANNRYAGALHQVALRSMHEIFEADRRGIIQAISLQVGPRTKDPATGRQMFLPLIAVTAPRQKFTEFDLAGVVPAATLQHLGAAVSKTPAALTVVDASGVRRS</sequence>
<dbReference type="EMBL" id="AP027732">
    <property type="protein sequence ID" value="BDZ48580.1"/>
    <property type="molecule type" value="Genomic_DNA"/>
</dbReference>